<dbReference type="GO" id="GO:0019903">
    <property type="term" value="F:protein phosphatase binding"/>
    <property type="evidence" value="ECO:0007669"/>
    <property type="project" value="InterPro"/>
</dbReference>
<feature type="compositionally biased region" description="Acidic residues" evidence="3">
    <location>
        <begin position="1287"/>
        <end position="1301"/>
    </location>
</feature>
<feature type="compositionally biased region" description="Basic and acidic residues" evidence="3">
    <location>
        <begin position="126"/>
        <end position="141"/>
    </location>
</feature>
<evidence type="ECO:0000313" key="5">
    <source>
        <dbReference type="Proteomes" id="UP001355207"/>
    </source>
</evidence>
<evidence type="ECO:0000256" key="3">
    <source>
        <dbReference type="SAM" id="MobiDB-lite"/>
    </source>
</evidence>
<feature type="compositionally biased region" description="Acidic residues" evidence="3">
    <location>
        <begin position="142"/>
        <end position="159"/>
    </location>
</feature>
<feature type="compositionally biased region" description="Acidic residues" evidence="3">
    <location>
        <begin position="1065"/>
        <end position="1076"/>
    </location>
</feature>
<dbReference type="GO" id="GO:0005634">
    <property type="term" value="C:nucleus"/>
    <property type="evidence" value="ECO:0007669"/>
    <property type="project" value="TreeGrafter"/>
</dbReference>
<keyword evidence="2" id="KW-0131">Cell cycle</keyword>
<comment type="similarity">
    <text evidence="1">Belongs to the SAPS family.</text>
</comment>
<feature type="region of interest" description="Disordered" evidence="3">
    <location>
        <begin position="381"/>
        <end position="406"/>
    </location>
</feature>
<dbReference type="Pfam" id="PF04499">
    <property type="entry name" value="SAPS"/>
    <property type="match status" value="1"/>
</dbReference>
<feature type="compositionally biased region" description="Acidic residues" evidence="3">
    <location>
        <begin position="1326"/>
        <end position="1335"/>
    </location>
</feature>
<feature type="compositionally biased region" description="Polar residues" evidence="3">
    <location>
        <begin position="1236"/>
        <end position="1247"/>
    </location>
</feature>
<feature type="compositionally biased region" description="Basic and acidic residues" evidence="3">
    <location>
        <begin position="171"/>
        <end position="184"/>
    </location>
</feature>
<dbReference type="PANTHER" id="PTHR12634:SF8">
    <property type="entry name" value="FIERY MOUNTAIN, ISOFORM D"/>
    <property type="match status" value="1"/>
</dbReference>
<dbReference type="InterPro" id="IPR007587">
    <property type="entry name" value="SAPS"/>
</dbReference>
<feature type="compositionally biased region" description="Low complexity" evidence="3">
    <location>
        <begin position="753"/>
        <end position="785"/>
    </location>
</feature>
<feature type="region of interest" description="Disordered" evidence="3">
    <location>
        <begin position="1012"/>
        <end position="1480"/>
    </location>
</feature>
<feature type="compositionally biased region" description="Polar residues" evidence="3">
    <location>
        <begin position="88"/>
        <end position="115"/>
    </location>
</feature>
<evidence type="ECO:0008006" key="6">
    <source>
        <dbReference type="Google" id="ProtNLM"/>
    </source>
</evidence>
<feature type="region of interest" description="Disordered" evidence="3">
    <location>
        <begin position="435"/>
        <end position="468"/>
    </location>
</feature>
<keyword evidence="5" id="KW-1185">Reference proteome</keyword>
<evidence type="ECO:0000256" key="2">
    <source>
        <dbReference type="ARBA" id="ARBA00023306"/>
    </source>
</evidence>
<organism evidence="4 5">
    <name type="scientific">Kwoniella dendrophila CBS 6074</name>
    <dbReference type="NCBI Taxonomy" id="1295534"/>
    <lineage>
        <taxon>Eukaryota</taxon>
        <taxon>Fungi</taxon>
        <taxon>Dikarya</taxon>
        <taxon>Basidiomycota</taxon>
        <taxon>Agaricomycotina</taxon>
        <taxon>Tremellomycetes</taxon>
        <taxon>Tremellales</taxon>
        <taxon>Cryptococcaceae</taxon>
        <taxon>Kwoniella</taxon>
    </lineage>
</organism>
<feature type="compositionally biased region" description="Low complexity" evidence="3">
    <location>
        <begin position="1032"/>
        <end position="1059"/>
    </location>
</feature>
<feature type="compositionally biased region" description="Polar residues" evidence="3">
    <location>
        <begin position="1204"/>
        <end position="1217"/>
    </location>
</feature>
<dbReference type="RefSeq" id="XP_066077257.1">
    <property type="nucleotide sequence ID" value="XM_066221160.1"/>
</dbReference>
<feature type="compositionally biased region" description="Low complexity" evidence="3">
    <location>
        <begin position="1393"/>
        <end position="1445"/>
    </location>
</feature>
<feature type="compositionally biased region" description="Basic and acidic residues" evidence="3">
    <location>
        <begin position="1256"/>
        <end position="1270"/>
    </location>
</feature>
<dbReference type="GeneID" id="91096100"/>
<feature type="compositionally biased region" description="Acidic residues" evidence="3">
    <location>
        <begin position="1114"/>
        <end position="1129"/>
    </location>
</feature>
<feature type="compositionally biased region" description="Polar residues" evidence="3">
    <location>
        <begin position="848"/>
        <end position="872"/>
    </location>
</feature>
<dbReference type="GO" id="GO:0005829">
    <property type="term" value="C:cytosol"/>
    <property type="evidence" value="ECO:0007669"/>
    <property type="project" value="TreeGrafter"/>
</dbReference>
<feature type="region of interest" description="Disordered" evidence="3">
    <location>
        <begin position="664"/>
        <end position="797"/>
    </location>
</feature>
<dbReference type="Proteomes" id="UP001355207">
    <property type="component" value="Chromosome 7"/>
</dbReference>
<dbReference type="EMBL" id="CP144104">
    <property type="protein sequence ID" value="WWC90494.1"/>
    <property type="molecule type" value="Genomic_DNA"/>
</dbReference>
<sequence length="1510" mass="164692">MLWRFSFASNSTLDALLTRDIPPSLEEILDEQDILNECKSQNNKLVSYLSREDSIKSLLTWVVAGLDELNQQAEESDKKSLDLAINSNDYHPTFQHSPISSGPNSPHPETTNSDLVNIDLDNDAGDQTKEKTTEDQDKDSDTDTDTAVDDQEGKDEFDNSDIGILGGGANGERRKSEAEEDVNRSRYPNLATEILCCAELWSVSETIIHNSEYLLGPFWDAVLPPLSSRTINGDPSLASSLIISRQQAGERERARNEFWDEKDEEREKKREMIRGMWMRVNGALMTKRTPEMIRFIQSIPNVVERLVARISSPAVQDILIRIVSSEEGGVTGVIDWLANEGLIPRLLEFLSPQYSPTVHSVIAEILKSIITLCAPTPFNPHGGNAMDQQQGNNGQIGGQNTNNGSRDNRLIRELISESNVKLMIGFILDDIELSDEETVKPSDEDDGNEEESKEHTHSPLDPFTAHPLPSIASATSSLTHICSILVEIIRRNNSDFSEPHLFHTLRQRLMNMKNQSPMTTNGFNKSSIEFEQEKKEDMEMETEQEKEEKDRRNMEETLSDLSSKMGIVHLGHLLDIISERFDRLHHFVKHPRSQNRSASSAQSKPFTIERFRILELYAELLHSSNMSILNRIPGTGPIYTEEGILSGGLEGLEALGEAIEGDQAGEEEDLDENGNPNNQNGDDNNREENELNQITKARELPVSSSASTDTSLTDDDDDETDAEILENIDVDDVNDITPSNSPSASKILDLPKPSSSSDNTSNQPQSTSTQTTATETIPSTPVEPSIVPPPPSQADGERLRDVMGIESKPSSLLTISDSGAVSNIAIANSTAAPSITSSMGDKEDNSGEAATTGLSASTTETPAVNTEINTPTNYAPGDKLKKQYIQNSVIPTVVELFFEYPNNDFMHHVVYDLLQQILNGRLNPGGLNSQLVIELIVKAKLVERVLDAQRLNDRMIAQPKSPRLAYMGHIILISEELVKFFNRCPPELYSKIKDAFNHNEWESFVETSLNEAKAKDTKPLAGGKPMSNNQNGSSTSEGEGISSSGLSNFNGSSNNNNNGNRDDGESSSDDDDDDDYNNNGSSSSRNEQMVKFGEPLTRTTNAQDGFINRGGGDNDFDDFGDDDNGDEEGMDRFWRNSGVGLGRRPVDSSDDDDDADWLQPSSNSGWGNNAGGDDDDFGAWETAGPSRSSGNEGFDDDDGWGNFASGSPSFASPNSNAEDPFGDDNFVPSVVRSEPPANNTNQVNETPLTPADWAEQFDRAFRDGSGHNEDNGETDENGVTAIVVPNLEDEDEEEDDDDETGDGLGGSRRMSLTSGKTSSWKFSQEGDQEEEDDGLDLPPTISPTIPQSSEFENSGTSSTSITQPVKVEEEVPNVAITTPQPVSPARQEGLNLSSSDISTSPIIAPSTIQPINIPGTSTGSGRKGSTSSQSSSGSYSSLSPTSPSSKNKFGEAFSPPDPSVISAATKESPLGPGVSKDTTITKDGLLSKTVDGKEIHVPKDEIIEAIESEQ</sequence>
<feature type="region of interest" description="Disordered" evidence="3">
    <location>
        <begin position="532"/>
        <end position="552"/>
    </location>
</feature>
<proteinExistence type="inferred from homology"/>
<feature type="region of interest" description="Disordered" evidence="3">
    <location>
        <begin position="88"/>
        <end position="184"/>
    </location>
</feature>
<feature type="compositionally biased region" description="Polar residues" evidence="3">
    <location>
        <begin position="1350"/>
        <end position="1363"/>
    </location>
</feature>
<feature type="compositionally biased region" description="Polar residues" evidence="3">
    <location>
        <begin position="1310"/>
        <end position="1322"/>
    </location>
</feature>
<feature type="region of interest" description="Disordered" evidence="3">
    <location>
        <begin position="834"/>
        <end position="872"/>
    </location>
</feature>
<feature type="compositionally biased region" description="Low complexity" evidence="3">
    <location>
        <begin position="388"/>
        <end position="404"/>
    </location>
</feature>
<dbReference type="PANTHER" id="PTHR12634">
    <property type="entry name" value="SIT4 YEAST -ASSOCIATING PROTEIN-RELATED"/>
    <property type="match status" value="1"/>
</dbReference>
<dbReference type="GO" id="GO:0019888">
    <property type="term" value="F:protein phosphatase regulator activity"/>
    <property type="evidence" value="ECO:0007669"/>
    <property type="project" value="TreeGrafter"/>
</dbReference>
<accession>A0AAX4JZ68</accession>
<gene>
    <name evidence="4" type="ORF">L201_005430</name>
</gene>
<evidence type="ECO:0000256" key="1">
    <source>
        <dbReference type="ARBA" id="ARBA00006180"/>
    </source>
</evidence>
<protein>
    <recommendedName>
        <fullName evidence="6">SIT4-associating protein/190</fullName>
    </recommendedName>
</protein>
<reference evidence="4 5" key="1">
    <citation type="submission" date="2024-01" db="EMBL/GenBank/DDBJ databases">
        <title>Comparative genomics of Cryptococcus and Kwoniella reveals pathogenesis evolution and contrasting modes of karyotype evolution via chromosome fusion or intercentromeric recombination.</title>
        <authorList>
            <person name="Coelho M.A."/>
            <person name="David-Palma M."/>
            <person name="Shea T."/>
            <person name="Bowers K."/>
            <person name="McGinley-Smith S."/>
            <person name="Mohammad A.W."/>
            <person name="Gnirke A."/>
            <person name="Yurkov A.M."/>
            <person name="Nowrousian M."/>
            <person name="Sun S."/>
            <person name="Cuomo C.A."/>
            <person name="Heitman J."/>
        </authorList>
    </citation>
    <scope>NUCLEOTIDE SEQUENCE [LARGE SCALE GENOMIC DNA]</scope>
    <source>
        <strain evidence="4 5">CBS 6074</strain>
    </source>
</reference>
<evidence type="ECO:0000313" key="4">
    <source>
        <dbReference type="EMBL" id="WWC90494.1"/>
    </source>
</evidence>
<feature type="compositionally biased region" description="Acidic residues" evidence="3">
    <location>
        <begin position="712"/>
        <end position="734"/>
    </location>
</feature>
<feature type="compositionally biased region" description="Low complexity" evidence="3">
    <location>
        <begin position="1336"/>
        <end position="1349"/>
    </location>
</feature>
<feature type="compositionally biased region" description="Low complexity" evidence="3">
    <location>
        <begin position="673"/>
        <end position="682"/>
    </location>
</feature>
<name>A0AAX4JZ68_9TREE</name>